<dbReference type="Pfam" id="PF22486">
    <property type="entry name" value="MATH_2"/>
    <property type="match status" value="2"/>
</dbReference>
<proteinExistence type="predicted"/>
<reference evidence="2 3" key="1">
    <citation type="submission" date="2020-08" db="EMBL/GenBank/DDBJ databases">
        <title>Plant Genome Project.</title>
        <authorList>
            <person name="Zhang R.-G."/>
        </authorList>
    </citation>
    <scope>NUCLEOTIDE SEQUENCE [LARGE SCALE GENOMIC DNA]</scope>
    <source>
        <tissue evidence="2">Rhizome</tissue>
    </source>
</reference>
<organism evidence="2 3">
    <name type="scientific">Zingiber officinale</name>
    <name type="common">Ginger</name>
    <name type="synonym">Amomum zingiber</name>
    <dbReference type="NCBI Taxonomy" id="94328"/>
    <lineage>
        <taxon>Eukaryota</taxon>
        <taxon>Viridiplantae</taxon>
        <taxon>Streptophyta</taxon>
        <taxon>Embryophyta</taxon>
        <taxon>Tracheophyta</taxon>
        <taxon>Spermatophyta</taxon>
        <taxon>Magnoliopsida</taxon>
        <taxon>Liliopsida</taxon>
        <taxon>Zingiberales</taxon>
        <taxon>Zingiberaceae</taxon>
        <taxon>Zingiber</taxon>
    </lineage>
</organism>
<dbReference type="AlphaFoldDB" id="A0A8J5HEN9"/>
<protein>
    <recommendedName>
        <fullName evidence="1">MATH domain-containing protein</fullName>
    </recommendedName>
</protein>
<evidence type="ECO:0000313" key="3">
    <source>
        <dbReference type="Proteomes" id="UP000734854"/>
    </source>
</evidence>
<dbReference type="EMBL" id="JACMSC010000004">
    <property type="protein sequence ID" value="KAG6526671.1"/>
    <property type="molecule type" value="Genomic_DNA"/>
</dbReference>
<name>A0A8J5HEN9_ZINOF</name>
<dbReference type="CDD" id="cd00121">
    <property type="entry name" value="MATH"/>
    <property type="match status" value="2"/>
</dbReference>
<gene>
    <name evidence="2" type="ORF">ZIOFF_016672</name>
</gene>
<dbReference type="SMART" id="SM00061">
    <property type="entry name" value="MATH"/>
    <property type="match status" value="1"/>
</dbReference>
<evidence type="ECO:0000313" key="2">
    <source>
        <dbReference type="EMBL" id="KAG6526671.1"/>
    </source>
</evidence>
<keyword evidence="3" id="KW-1185">Reference proteome</keyword>
<comment type="caution">
    <text evidence="2">The sequence shown here is derived from an EMBL/GenBank/DDBJ whole genome shotgun (WGS) entry which is preliminary data.</text>
</comment>
<accession>A0A8J5HEN9</accession>
<sequence>MVSPKYVIDPKEGGEKKAGERTDPFRWMIDGFSTIANRGADTYYSGSFTACSFNWKLRLESVLEEDGEKYVGLYLSHDDAASKSSVIKAIYKLFIYDQLHEEHIQKEGQDYFHSTSHDGFCCKVALNKFNSPKSGLLVNDCCIFGADVLEAFACKLDKEGVSETLSLNKDITPRIYTWVIKDVSKSKVLLNSETFAAGGYDWSILLYPNLARYKGFLAVFLWMDNAANLAPKTSVYVNCSFCLLDQHNAKHWKRSGKYLFSSESSNWAWGALFRWRKIQDPSRGFLLNETLIIEASVVVLGVVTLA</sequence>
<feature type="domain" description="MATH" evidence="1">
    <location>
        <begin position="173"/>
        <end position="297"/>
    </location>
</feature>
<feature type="domain" description="MATH" evidence="1">
    <location>
        <begin position="22"/>
        <end position="148"/>
    </location>
</feature>
<dbReference type="PANTHER" id="PTHR46162">
    <property type="entry name" value="TRAF-LIKE FAMILY PROTEIN"/>
    <property type="match status" value="1"/>
</dbReference>
<dbReference type="OrthoDB" id="1883087at2759"/>
<evidence type="ECO:0000259" key="1">
    <source>
        <dbReference type="PROSITE" id="PS50144"/>
    </source>
</evidence>
<dbReference type="Proteomes" id="UP000734854">
    <property type="component" value="Unassembled WGS sequence"/>
</dbReference>
<dbReference type="InterPro" id="IPR002083">
    <property type="entry name" value="MATH/TRAF_dom"/>
</dbReference>
<dbReference type="PROSITE" id="PS50144">
    <property type="entry name" value="MATH"/>
    <property type="match status" value="2"/>
</dbReference>
<dbReference type="PANTHER" id="PTHR46162:SF2">
    <property type="entry name" value="ANKYRIN REPEAT-CONTAINING PROTEIN-RELATED"/>
    <property type="match status" value="1"/>
</dbReference>